<comment type="caution">
    <text evidence="2">The sequence shown here is derived from an EMBL/GenBank/DDBJ whole genome shotgun (WGS) entry which is preliminary data.</text>
</comment>
<dbReference type="Pfam" id="PF04851">
    <property type="entry name" value="ResIII"/>
    <property type="match status" value="1"/>
</dbReference>
<dbReference type="GO" id="GO:0016787">
    <property type="term" value="F:hydrolase activity"/>
    <property type="evidence" value="ECO:0007669"/>
    <property type="project" value="InterPro"/>
</dbReference>
<proteinExistence type="predicted"/>
<name>A0A0F9JJI1_9ZZZZ</name>
<dbReference type="InterPro" id="IPR014001">
    <property type="entry name" value="Helicase_ATP-bd"/>
</dbReference>
<dbReference type="PANTHER" id="PTHR47396">
    <property type="entry name" value="TYPE I RESTRICTION ENZYME ECOKI R PROTEIN"/>
    <property type="match status" value="1"/>
</dbReference>
<feature type="domain" description="Helicase ATP-binding" evidence="1">
    <location>
        <begin position="2"/>
        <end position="197"/>
    </location>
</feature>
<dbReference type="AlphaFoldDB" id="A0A0F9JJI1"/>
<dbReference type="GO" id="GO:0005524">
    <property type="term" value="F:ATP binding"/>
    <property type="evidence" value="ECO:0007669"/>
    <property type="project" value="InterPro"/>
</dbReference>
<reference evidence="2" key="1">
    <citation type="journal article" date="2015" name="Nature">
        <title>Complex archaea that bridge the gap between prokaryotes and eukaryotes.</title>
        <authorList>
            <person name="Spang A."/>
            <person name="Saw J.H."/>
            <person name="Jorgensen S.L."/>
            <person name="Zaremba-Niedzwiedzka K."/>
            <person name="Martijn J."/>
            <person name="Lind A.E."/>
            <person name="van Eijk R."/>
            <person name="Schleper C."/>
            <person name="Guy L."/>
            <person name="Ettema T.J."/>
        </authorList>
    </citation>
    <scope>NUCLEOTIDE SEQUENCE</scope>
</reference>
<dbReference type="InterPro" id="IPR050742">
    <property type="entry name" value="Helicase_Restrict-Modif_Enz"/>
</dbReference>
<organism evidence="2">
    <name type="scientific">marine sediment metagenome</name>
    <dbReference type="NCBI Taxonomy" id="412755"/>
    <lineage>
        <taxon>unclassified sequences</taxon>
        <taxon>metagenomes</taxon>
        <taxon>ecological metagenomes</taxon>
    </lineage>
</organism>
<dbReference type="SUPFAM" id="SSF52540">
    <property type="entry name" value="P-loop containing nucleoside triphosphate hydrolases"/>
    <property type="match status" value="1"/>
</dbReference>
<dbReference type="Pfam" id="PF00271">
    <property type="entry name" value="Helicase_C"/>
    <property type="match status" value="1"/>
</dbReference>
<dbReference type="InterPro" id="IPR027417">
    <property type="entry name" value="P-loop_NTPase"/>
</dbReference>
<evidence type="ECO:0000313" key="2">
    <source>
        <dbReference type="EMBL" id="KKL99152.1"/>
    </source>
</evidence>
<dbReference type="GO" id="GO:0003677">
    <property type="term" value="F:DNA binding"/>
    <property type="evidence" value="ECO:0007669"/>
    <property type="project" value="InterPro"/>
</dbReference>
<evidence type="ECO:0000259" key="1">
    <source>
        <dbReference type="SMART" id="SM00487"/>
    </source>
</evidence>
<dbReference type="GO" id="GO:0005829">
    <property type="term" value="C:cytosol"/>
    <property type="evidence" value="ECO:0007669"/>
    <property type="project" value="TreeGrafter"/>
</dbReference>
<dbReference type="Gene3D" id="3.40.50.300">
    <property type="entry name" value="P-loop containing nucleotide triphosphate hydrolases"/>
    <property type="match status" value="2"/>
</dbReference>
<dbReference type="PANTHER" id="PTHR47396:SF1">
    <property type="entry name" value="ATP-DEPENDENT HELICASE IRC3-RELATED"/>
    <property type="match status" value="1"/>
</dbReference>
<gene>
    <name evidence="2" type="ORF">LCGC14_1817270</name>
</gene>
<protein>
    <recommendedName>
        <fullName evidence="1">Helicase ATP-binding domain-containing protein</fullName>
    </recommendedName>
</protein>
<dbReference type="SMART" id="SM00487">
    <property type="entry name" value="DEXDc"/>
    <property type="match status" value="1"/>
</dbReference>
<dbReference type="InterPro" id="IPR001650">
    <property type="entry name" value="Helicase_C-like"/>
</dbReference>
<dbReference type="InterPro" id="IPR006935">
    <property type="entry name" value="Helicase/UvrB_N"/>
</dbReference>
<accession>A0A0F9JJI1</accession>
<dbReference type="EMBL" id="LAZR01017743">
    <property type="protein sequence ID" value="KKL99152.1"/>
    <property type="molecule type" value="Genomic_DNA"/>
</dbReference>
<sequence>MKLRLWQAECINLALTQYQSGNSHFLALATPGAGKTLMASELANQLLKNNMVDVIICFSPSSIVSQDFKESLQLKTNERFDGLIGAKGRALTYQSLQYLDVHFWQLFERYRVFVIFDEIHHCAGSNIANANAWGEQIILNIQNKAQYTLALTGTPWRSDAAPIVLSSYQQPNNKIACDYVYGLSEAIGDNVCRVPQIVAVDNSHITVVDDVETKTFNCFKALLNYSGVSYQEIIENEAVIKYIISSAQKKLISFRLKNPDAAGLIVASSVEHAHQISMLMRTHFDEDSTVVTYRENEPTSIIQQFRYAQTKWIISVGMISEGTNIPRLQVCCHLTNIKTEMHYRQILGRILRVTNSKNQEAIMYMPAEPKLLEYAYRVNQDVPFEADVVKFEKMKATAEEPTEDEGLSEMTFNKKNKKTSKAQFDFDNFADFFDQPVMSNRPESTEEHFLTGAYQRIINISGRFQQEAIALGLSELR</sequence>